<evidence type="ECO:0000256" key="4">
    <source>
        <dbReference type="ARBA" id="ARBA00023136"/>
    </source>
</evidence>
<dbReference type="Proteomes" id="UP001208570">
    <property type="component" value="Unassembled WGS sequence"/>
</dbReference>
<comment type="subcellular location">
    <subcellularLocation>
        <location evidence="1">Membrane</location>
        <topology evidence="1">Multi-pass membrane protein</topology>
    </subcellularLocation>
</comment>
<protein>
    <submittedName>
        <fullName evidence="6">Uncharacterized protein</fullName>
    </submittedName>
</protein>
<reference evidence="6" key="1">
    <citation type="journal article" date="2023" name="Mol. Biol. Evol.">
        <title>Third-Generation Sequencing Reveals the Adaptive Role of the Epigenome in Three Deep-Sea Polychaetes.</title>
        <authorList>
            <person name="Perez M."/>
            <person name="Aroh O."/>
            <person name="Sun Y."/>
            <person name="Lan Y."/>
            <person name="Juniper S.K."/>
            <person name="Young C.R."/>
            <person name="Angers B."/>
            <person name="Qian P.Y."/>
        </authorList>
    </citation>
    <scope>NUCLEOTIDE SEQUENCE</scope>
    <source>
        <strain evidence="6">P08H-3</strain>
    </source>
</reference>
<keyword evidence="4 5" id="KW-0472">Membrane</keyword>
<evidence type="ECO:0000256" key="3">
    <source>
        <dbReference type="ARBA" id="ARBA00022989"/>
    </source>
</evidence>
<evidence type="ECO:0000256" key="5">
    <source>
        <dbReference type="RuleBase" id="RU004379"/>
    </source>
</evidence>
<gene>
    <name evidence="6" type="ORF">LSH36_277g00004</name>
</gene>
<keyword evidence="3 5" id="KW-1133">Transmembrane helix</keyword>
<comment type="caution">
    <text evidence="6">The sequence shown here is derived from an EMBL/GenBank/DDBJ whole genome shotgun (WGS) entry which is preliminary data.</text>
</comment>
<comment type="similarity">
    <text evidence="5">Belongs to the BI1 family.</text>
</comment>
<comment type="caution">
    <text evidence="5">Lacks conserved residue(s) required for the propagation of feature annotation.</text>
</comment>
<sequence length="187" mass="21993">MEVQDEETPITDNDNFNYNAYNFEFSEKSIRLGFIRKVYGILLCQLLVTIIFITLFLYIEPLREYSYNNPWLWGVSFAMTFMCIIVLACCPDVRRQWPINFIMLALFWDFTMCNGMLFVLVIVLLCFGMLAMIIQNYYIVFDTQMMLGGKHKYSLSPEEYIFAALNLYLDIINLFMFILSLIGGARQ</sequence>
<dbReference type="GO" id="GO:0016020">
    <property type="term" value="C:membrane"/>
    <property type="evidence" value="ECO:0007669"/>
    <property type="project" value="UniProtKB-SubCell"/>
</dbReference>
<evidence type="ECO:0000313" key="6">
    <source>
        <dbReference type="EMBL" id="KAK2154077.1"/>
    </source>
</evidence>
<keyword evidence="2 5" id="KW-0812">Transmembrane</keyword>
<keyword evidence="7" id="KW-1185">Reference proteome</keyword>
<dbReference type="InterPro" id="IPR006214">
    <property type="entry name" value="Bax_inhibitor_1-related"/>
</dbReference>
<feature type="transmembrane region" description="Helical" evidence="5">
    <location>
        <begin position="111"/>
        <end position="140"/>
    </location>
</feature>
<evidence type="ECO:0000313" key="7">
    <source>
        <dbReference type="Proteomes" id="UP001208570"/>
    </source>
</evidence>
<dbReference type="EMBL" id="JAODUP010000277">
    <property type="protein sequence ID" value="KAK2154077.1"/>
    <property type="molecule type" value="Genomic_DNA"/>
</dbReference>
<dbReference type="PANTHER" id="PTHR23291:SF47">
    <property type="entry name" value="TRANSMEMBRANE BAX INHIBITOR MOTIF CONTAINING 7"/>
    <property type="match status" value="1"/>
</dbReference>
<dbReference type="AlphaFoldDB" id="A0AAD9JJC9"/>
<accession>A0AAD9JJC9</accession>
<dbReference type="Pfam" id="PF01027">
    <property type="entry name" value="Bax1-I"/>
    <property type="match status" value="1"/>
</dbReference>
<feature type="transmembrane region" description="Helical" evidence="5">
    <location>
        <begin position="160"/>
        <end position="182"/>
    </location>
</feature>
<evidence type="ECO:0000256" key="2">
    <source>
        <dbReference type="ARBA" id="ARBA00022692"/>
    </source>
</evidence>
<feature type="transmembrane region" description="Helical" evidence="5">
    <location>
        <begin position="71"/>
        <end position="90"/>
    </location>
</feature>
<name>A0AAD9JJC9_9ANNE</name>
<organism evidence="6 7">
    <name type="scientific">Paralvinella palmiformis</name>
    <dbReference type="NCBI Taxonomy" id="53620"/>
    <lineage>
        <taxon>Eukaryota</taxon>
        <taxon>Metazoa</taxon>
        <taxon>Spiralia</taxon>
        <taxon>Lophotrochozoa</taxon>
        <taxon>Annelida</taxon>
        <taxon>Polychaeta</taxon>
        <taxon>Sedentaria</taxon>
        <taxon>Canalipalpata</taxon>
        <taxon>Terebellida</taxon>
        <taxon>Terebelliformia</taxon>
        <taxon>Alvinellidae</taxon>
        <taxon>Paralvinella</taxon>
    </lineage>
</organism>
<proteinExistence type="inferred from homology"/>
<dbReference type="PANTHER" id="PTHR23291">
    <property type="entry name" value="BAX INHIBITOR-RELATED"/>
    <property type="match status" value="1"/>
</dbReference>
<feature type="transmembrane region" description="Helical" evidence="5">
    <location>
        <begin position="38"/>
        <end position="59"/>
    </location>
</feature>
<evidence type="ECO:0000256" key="1">
    <source>
        <dbReference type="ARBA" id="ARBA00004141"/>
    </source>
</evidence>